<keyword evidence="1" id="KW-1133">Transmembrane helix</keyword>
<accession>A0AAV5EH42</accession>
<protein>
    <submittedName>
        <fullName evidence="2">Uncharacterized protein</fullName>
    </submittedName>
</protein>
<evidence type="ECO:0000256" key="1">
    <source>
        <dbReference type="SAM" id="Phobius"/>
    </source>
</evidence>
<keyword evidence="3" id="KW-1185">Reference proteome</keyword>
<evidence type="ECO:0000313" key="3">
    <source>
        <dbReference type="Proteomes" id="UP001054889"/>
    </source>
</evidence>
<sequence>MGVPMDLDFHLLETASLFLAVLVTTFTLQNILGCFVISAFYHIVSFWTQSHSLSPGHSSIGINVGEPALNGCIMCFAGRIITLSEGTVASLLLRCNWHMFFSFETAWKYAFSAIE</sequence>
<dbReference type="Proteomes" id="UP001054889">
    <property type="component" value="Unassembled WGS sequence"/>
</dbReference>
<keyword evidence="1" id="KW-0812">Transmembrane</keyword>
<evidence type="ECO:0000313" key="2">
    <source>
        <dbReference type="EMBL" id="GJN22112.1"/>
    </source>
</evidence>
<organism evidence="2 3">
    <name type="scientific">Eleusine coracana subsp. coracana</name>
    <dbReference type="NCBI Taxonomy" id="191504"/>
    <lineage>
        <taxon>Eukaryota</taxon>
        <taxon>Viridiplantae</taxon>
        <taxon>Streptophyta</taxon>
        <taxon>Embryophyta</taxon>
        <taxon>Tracheophyta</taxon>
        <taxon>Spermatophyta</taxon>
        <taxon>Magnoliopsida</taxon>
        <taxon>Liliopsida</taxon>
        <taxon>Poales</taxon>
        <taxon>Poaceae</taxon>
        <taxon>PACMAD clade</taxon>
        <taxon>Chloridoideae</taxon>
        <taxon>Cynodonteae</taxon>
        <taxon>Eleusininae</taxon>
        <taxon>Eleusine</taxon>
    </lineage>
</organism>
<keyword evidence="1" id="KW-0472">Membrane</keyword>
<name>A0AAV5EH42_ELECO</name>
<dbReference type="EMBL" id="BQKI01000075">
    <property type="protein sequence ID" value="GJN22112.1"/>
    <property type="molecule type" value="Genomic_DNA"/>
</dbReference>
<proteinExistence type="predicted"/>
<reference evidence="2" key="1">
    <citation type="journal article" date="2018" name="DNA Res.">
        <title>Multiple hybrid de novo genome assembly of finger millet, an orphan allotetraploid crop.</title>
        <authorList>
            <person name="Hatakeyama M."/>
            <person name="Aluri S."/>
            <person name="Balachadran M.T."/>
            <person name="Sivarajan S.R."/>
            <person name="Patrignani A."/>
            <person name="Gruter S."/>
            <person name="Poveda L."/>
            <person name="Shimizu-Inatsugi R."/>
            <person name="Baeten J."/>
            <person name="Francoijs K.J."/>
            <person name="Nataraja K.N."/>
            <person name="Reddy Y.A.N."/>
            <person name="Phadnis S."/>
            <person name="Ravikumar R.L."/>
            <person name="Schlapbach R."/>
            <person name="Sreeman S.M."/>
            <person name="Shimizu K.K."/>
        </authorList>
    </citation>
    <scope>NUCLEOTIDE SEQUENCE</scope>
</reference>
<dbReference type="AlphaFoldDB" id="A0AAV5EH42"/>
<comment type="caution">
    <text evidence="2">The sequence shown here is derived from an EMBL/GenBank/DDBJ whole genome shotgun (WGS) entry which is preliminary data.</text>
</comment>
<gene>
    <name evidence="2" type="primary">gb09648</name>
    <name evidence="2" type="ORF">PR202_gb09648</name>
</gene>
<reference evidence="2" key="2">
    <citation type="submission" date="2021-12" db="EMBL/GenBank/DDBJ databases">
        <title>Resequencing data analysis of finger millet.</title>
        <authorList>
            <person name="Hatakeyama M."/>
            <person name="Aluri S."/>
            <person name="Balachadran M.T."/>
            <person name="Sivarajan S.R."/>
            <person name="Poveda L."/>
            <person name="Shimizu-Inatsugi R."/>
            <person name="Schlapbach R."/>
            <person name="Sreeman S.M."/>
            <person name="Shimizu K.K."/>
        </authorList>
    </citation>
    <scope>NUCLEOTIDE SEQUENCE</scope>
</reference>
<feature type="transmembrane region" description="Helical" evidence="1">
    <location>
        <begin position="15"/>
        <end position="44"/>
    </location>
</feature>